<dbReference type="InterPro" id="IPR055733">
    <property type="entry name" value="DUF7309"/>
</dbReference>
<feature type="domain" description="DUF7309" evidence="2">
    <location>
        <begin position="5"/>
        <end position="168"/>
    </location>
</feature>
<sequence length="342" mass="39697">MDQQKQLYSLAKQLYKENFWNDYLKTDLIAIQLANRKEPVIISVLGQTDHNYGFLFYRNLEELACFFEATIRAKQQNFRAMPDVIQLQNCLSLEFEDRGAISEEEYRLIKDSGVPFRGKKSWPIFVDYFPGYYPSIMDESDNLLIIEVIGKLIETAKDFKKKLVLDKDKKHPSEIPIRTYQKNDTYTDGLFRLPKKIMEGTSQFKKTAPILLTSFEMKRVNSQKLGSGIWEIDIDFMSSPVVSIEGERPFFPLALLIVDSEESEIICSEFFKPGDSETIQRLLIQLILSENKKPPKIVVSTNQYCRVARYLENLLLNLEIELVPIQKLPMISAFKKGLLDYL</sequence>
<dbReference type="OrthoDB" id="9801392at2"/>
<dbReference type="Pfam" id="PF22007">
    <property type="entry name" value="DUF6930"/>
    <property type="match status" value="1"/>
</dbReference>
<evidence type="ECO:0000313" key="3">
    <source>
        <dbReference type="EMBL" id="SMH27332.1"/>
    </source>
</evidence>
<dbReference type="Pfam" id="PF23988">
    <property type="entry name" value="DUF7309"/>
    <property type="match status" value="1"/>
</dbReference>
<dbReference type="Proteomes" id="UP000193435">
    <property type="component" value="Unassembled WGS sequence"/>
</dbReference>
<evidence type="ECO:0000259" key="2">
    <source>
        <dbReference type="Pfam" id="PF23988"/>
    </source>
</evidence>
<dbReference type="RefSeq" id="WP_085558895.1">
    <property type="nucleotide sequence ID" value="NZ_FOAH01000030.1"/>
</dbReference>
<evidence type="ECO:0000313" key="4">
    <source>
        <dbReference type="Proteomes" id="UP000193435"/>
    </source>
</evidence>
<protein>
    <submittedName>
        <fullName evidence="3">Uncharacterized protein</fullName>
    </submittedName>
</protein>
<name>A0A1X7MR83_9LACT</name>
<proteinExistence type="predicted"/>
<dbReference type="AlphaFoldDB" id="A0A1X7MR83"/>
<keyword evidence="4" id="KW-1185">Reference proteome</keyword>
<reference evidence="3 4" key="1">
    <citation type="submission" date="2017-04" db="EMBL/GenBank/DDBJ databases">
        <authorList>
            <person name="Afonso C.L."/>
            <person name="Miller P.J."/>
            <person name="Scott M.A."/>
            <person name="Spackman E."/>
            <person name="Goraichik I."/>
            <person name="Dimitrov K.M."/>
            <person name="Suarez D.L."/>
            <person name="Swayne D.E."/>
        </authorList>
    </citation>
    <scope>NUCLEOTIDE SEQUENCE [LARGE SCALE GENOMIC DNA]</scope>
    <source>
        <strain evidence="3 4">LMG26642</strain>
    </source>
</reference>
<organism evidence="3 4">
    <name type="scientific">Carnobacterium iners</name>
    <dbReference type="NCBI Taxonomy" id="1073423"/>
    <lineage>
        <taxon>Bacteria</taxon>
        <taxon>Bacillati</taxon>
        <taxon>Bacillota</taxon>
        <taxon>Bacilli</taxon>
        <taxon>Lactobacillales</taxon>
        <taxon>Carnobacteriaceae</taxon>
        <taxon>Carnobacterium</taxon>
    </lineage>
</organism>
<gene>
    <name evidence="3" type="ORF">SAMN04488700_0614</name>
</gene>
<dbReference type="STRING" id="1073423.SAMN04488700_0614"/>
<feature type="domain" description="DUF6930" evidence="1">
    <location>
        <begin position="217"/>
        <end position="338"/>
    </location>
</feature>
<evidence type="ECO:0000259" key="1">
    <source>
        <dbReference type="Pfam" id="PF22007"/>
    </source>
</evidence>
<dbReference type="InterPro" id="IPR054216">
    <property type="entry name" value="DUF6930"/>
</dbReference>
<dbReference type="EMBL" id="FXBJ01000002">
    <property type="protein sequence ID" value="SMH27332.1"/>
    <property type="molecule type" value="Genomic_DNA"/>
</dbReference>
<accession>A0A1X7MR83</accession>